<organism evidence="3 4">
    <name type="scientific">Saccharibacillus kuerlensis</name>
    <dbReference type="NCBI Taxonomy" id="459527"/>
    <lineage>
        <taxon>Bacteria</taxon>
        <taxon>Bacillati</taxon>
        <taxon>Bacillota</taxon>
        <taxon>Bacilli</taxon>
        <taxon>Bacillales</taxon>
        <taxon>Paenibacillaceae</taxon>
        <taxon>Saccharibacillus</taxon>
    </lineage>
</organism>
<evidence type="ECO:0000256" key="1">
    <source>
        <dbReference type="PROSITE-ProRule" id="PRU00169"/>
    </source>
</evidence>
<dbReference type="PROSITE" id="PS50110">
    <property type="entry name" value="RESPONSE_REGULATORY"/>
    <property type="match status" value="1"/>
</dbReference>
<dbReference type="EMBL" id="BMLN01000012">
    <property type="protein sequence ID" value="GGO06467.1"/>
    <property type="molecule type" value="Genomic_DNA"/>
</dbReference>
<comment type="caution">
    <text evidence="1">Lacks conserved residue(s) required for the propagation of feature annotation.</text>
</comment>
<evidence type="ECO:0000313" key="3">
    <source>
        <dbReference type="EMBL" id="GGO06467.1"/>
    </source>
</evidence>
<evidence type="ECO:0000313" key="4">
    <source>
        <dbReference type="Proteomes" id="UP000606653"/>
    </source>
</evidence>
<protein>
    <recommendedName>
        <fullName evidence="2">Response regulatory domain-containing protein</fullName>
    </recommendedName>
</protein>
<comment type="caution">
    <text evidence="3">The sequence shown here is derived from an EMBL/GenBank/DDBJ whole genome shotgun (WGS) entry which is preliminary data.</text>
</comment>
<proteinExistence type="predicted"/>
<feature type="domain" description="Response regulatory" evidence="2">
    <location>
        <begin position="4"/>
        <end position="120"/>
    </location>
</feature>
<sequence length="124" mass="14275">MMLKILIAHPDHLTRSVFTAYCKRLSYLDCQGVRNEADALQEITNTAYDAAILPFQWLSPTTSTTSLSQEIQNLQTLRCIIMTTDFSREEEKWCEDHQLGMYVQLPISFGLFKVLISRDPSSRQ</sequence>
<keyword evidence="4" id="KW-1185">Reference proteome</keyword>
<dbReference type="InterPro" id="IPR011006">
    <property type="entry name" value="CheY-like_superfamily"/>
</dbReference>
<gene>
    <name evidence="3" type="ORF">GCM10010969_33980</name>
</gene>
<dbReference type="InterPro" id="IPR001789">
    <property type="entry name" value="Sig_transdc_resp-reg_receiver"/>
</dbReference>
<dbReference type="SUPFAM" id="SSF52172">
    <property type="entry name" value="CheY-like"/>
    <property type="match status" value="1"/>
</dbReference>
<name>A0ABQ2L876_9BACL</name>
<dbReference type="Proteomes" id="UP000606653">
    <property type="component" value="Unassembled WGS sequence"/>
</dbReference>
<dbReference type="Gene3D" id="3.40.50.2300">
    <property type="match status" value="1"/>
</dbReference>
<accession>A0ABQ2L876</accession>
<evidence type="ECO:0000259" key="2">
    <source>
        <dbReference type="PROSITE" id="PS50110"/>
    </source>
</evidence>
<reference evidence="4" key="1">
    <citation type="journal article" date="2019" name="Int. J. Syst. Evol. Microbiol.">
        <title>The Global Catalogue of Microorganisms (GCM) 10K type strain sequencing project: providing services to taxonomists for standard genome sequencing and annotation.</title>
        <authorList>
            <consortium name="The Broad Institute Genomics Platform"/>
            <consortium name="The Broad Institute Genome Sequencing Center for Infectious Disease"/>
            <person name="Wu L."/>
            <person name="Ma J."/>
        </authorList>
    </citation>
    <scope>NUCLEOTIDE SEQUENCE [LARGE SCALE GENOMIC DNA]</scope>
    <source>
        <strain evidence="4">CGMCC 1.6964</strain>
    </source>
</reference>
<dbReference type="RefSeq" id="WP_157060120.1">
    <property type="nucleotide sequence ID" value="NZ_BMLN01000012.1"/>
</dbReference>